<organism evidence="1 2">
    <name type="scientific">Bacillus phage JL</name>
    <dbReference type="NCBI Taxonomy" id="1296655"/>
    <lineage>
        <taxon>Viruses</taxon>
        <taxon>Duplodnaviria</taxon>
        <taxon>Heunggongvirae</taxon>
        <taxon>Uroviricota</taxon>
        <taxon>Caudoviricetes</taxon>
        <taxon>Herelleviridae</taxon>
        <taxon>Spounavirinae</taxon>
        <taxon>Siminovitchvirus</taxon>
        <taxon>Siminovitchvirus JL</taxon>
    </lineage>
</organism>
<dbReference type="RefSeq" id="YP_009215807.1">
    <property type="nucleotide sequence ID" value="NC_028982.1"/>
</dbReference>
<reference evidence="1 2" key="1">
    <citation type="journal article" date="2014" name="Genome Announc.">
        <title>Genome Sequences of Three Novel Bacillus cereus Bacteriophages.</title>
        <authorList>
            <person name="Grose J.H."/>
            <person name="Jensen J.D."/>
            <person name="Merrill B.D."/>
            <person name="Fisher J.N."/>
            <person name="Burnett S.H."/>
            <person name="Breakwell D.P."/>
        </authorList>
    </citation>
    <scope>NUCLEOTIDE SEQUENCE [LARGE SCALE GENOMIC DNA]</scope>
</reference>
<name>V5TFB8_9CAUD</name>
<keyword evidence="2" id="KW-1185">Reference proteome</keyword>
<dbReference type="Proteomes" id="UP000015092">
    <property type="component" value="Segment"/>
</dbReference>
<accession>V5TFB8</accession>
<proteinExistence type="predicted"/>
<dbReference type="EMBL" id="KC595512">
    <property type="protein sequence ID" value="AHB63475.1"/>
    <property type="molecule type" value="Genomic_DNA"/>
</dbReference>
<gene>
    <name evidence="1" type="ORF">JL_27</name>
</gene>
<dbReference type="GeneID" id="26642145"/>
<evidence type="ECO:0000313" key="2">
    <source>
        <dbReference type="Proteomes" id="UP000015092"/>
    </source>
</evidence>
<evidence type="ECO:0000313" key="1">
    <source>
        <dbReference type="EMBL" id="AHB63475.1"/>
    </source>
</evidence>
<protein>
    <submittedName>
        <fullName evidence="1">Uncharacterized protein</fullName>
    </submittedName>
</protein>
<sequence>MFIFLPLFLFVPSTPTNINCTHFDTVCFLAFSSMVSFSSYVV</sequence>
<dbReference type="KEGG" id="vg:26642145"/>